<keyword evidence="1" id="KW-0378">Hydrolase</keyword>
<dbReference type="InterPro" id="IPR007312">
    <property type="entry name" value="Phosphoesterase"/>
</dbReference>
<sequence>MHPSALLGLLTFAAVASALPSQGSASTTPSSIQNLKDKIKNVVVLVMENRSFDNLLGGQTLPGLNNPIQSSSPICNPYNVSNPLQGNACSQANDYDSITDDPDHAVYGNNFEFYGTFTPNNAAIAAGTLTPSMQGFVQEQIRGYGSKASKTDLGKQVMNYYTEAQVPTLTALVQNFVTFNYWHSGVPGPTDPNRIFLTSGTSHGHGSNLGTDTNYLLPQTSVWQALTENNRTWINYWDPAGGTGPDANYYSWTQSSGNTNKVVDLNNFYTDAAAGALPDFSYLNPSCCGVGTTSMHPSGLVSDGEQLIRSVYDALRASPQWGETLFIITFDESGGFHDHVPPPLAPIPDSLTFTQTTPNGQKYTLPFNRLGGRIPTLLVSPWVGNGTVEQMGTNSAGQTVSYSATSILRTLGYLWDFQPFNPRVEWSPSFDHLILSTMRTDTPTTLPNGAAF</sequence>
<dbReference type="GO" id="GO:0009395">
    <property type="term" value="P:phospholipid catabolic process"/>
    <property type="evidence" value="ECO:0007669"/>
    <property type="project" value="TreeGrafter"/>
</dbReference>
<feature type="chain" id="PRO_5001892497" evidence="2">
    <location>
        <begin position="19"/>
        <end position="452"/>
    </location>
</feature>
<dbReference type="InterPro" id="IPR017850">
    <property type="entry name" value="Alkaline_phosphatase_core_sf"/>
</dbReference>
<evidence type="ECO:0000256" key="2">
    <source>
        <dbReference type="SAM" id="SignalP"/>
    </source>
</evidence>
<dbReference type="PANTHER" id="PTHR31956">
    <property type="entry name" value="NON-SPECIFIC PHOSPHOLIPASE C4-RELATED"/>
    <property type="match status" value="1"/>
</dbReference>
<comment type="caution">
    <text evidence="3">The sequence shown here is derived from an EMBL/GenBank/DDBJ whole genome shotgun (WGS) entry which is preliminary data.</text>
</comment>
<accession>A0A093VFF8</accession>
<dbReference type="HOGENOM" id="CLU_029943_0_0_1"/>
<dbReference type="FunFam" id="3.40.720.10:FF:000052">
    <property type="entry name" value="Phosphatidylglycerol specific phospholipase, putative"/>
    <property type="match status" value="1"/>
</dbReference>
<proteinExistence type="predicted"/>
<protein>
    <submittedName>
        <fullName evidence="3">Non-specific phospholipase C6</fullName>
    </submittedName>
</protein>
<keyword evidence="2" id="KW-0732">Signal</keyword>
<dbReference type="Gene3D" id="3.40.720.10">
    <property type="entry name" value="Alkaline Phosphatase, subunit A"/>
    <property type="match status" value="1"/>
</dbReference>
<reference key="1">
    <citation type="journal article" date="2014" name="PLoS Genet.">
        <title>Signature Gene Expression Reveals Novel Clues to the Molecular Mechanisms of Dimorphic Transition in Penicillium marneffei.</title>
        <authorList>
            <person name="Yang E."/>
            <person name="Wang G."/>
            <person name="Cai J."/>
            <person name="Woo P.C."/>
            <person name="Lau S.K."/>
            <person name="Yuen K.-Y."/>
            <person name="Chow W.-N."/>
            <person name="Lin X."/>
        </authorList>
    </citation>
    <scope>NUCLEOTIDE SEQUENCE [LARGE SCALE GENOMIC DNA]</scope>
    <source>
        <strain>PM1</strain>
    </source>
</reference>
<dbReference type="SUPFAM" id="SSF53649">
    <property type="entry name" value="Alkaline phosphatase-like"/>
    <property type="match status" value="1"/>
</dbReference>
<dbReference type="EMBL" id="JPOX01000011">
    <property type="protein sequence ID" value="KFX48729.1"/>
    <property type="molecule type" value="Genomic_DNA"/>
</dbReference>
<feature type="signal peptide" evidence="2">
    <location>
        <begin position="1"/>
        <end position="18"/>
    </location>
</feature>
<organism evidence="3">
    <name type="scientific">Talaromyces marneffei PM1</name>
    <dbReference type="NCBI Taxonomy" id="1077442"/>
    <lineage>
        <taxon>Eukaryota</taxon>
        <taxon>Fungi</taxon>
        <taxon>Dikarya</taxon>
        <taxon>Ascomycota</taxon>
        <taxon>Pezizomycotina</taxon>
        <taxon>Eurotiomycetes</taxon>
        <taxon>Eurotiomycetidae</taxon>
        <taxon>Eurotiales</taxon>
        <taxon>Trichocomaceae</taxon>
        <taxon>Talaromyces</taxon>
        <taxon>Talaromyces sect. Talaromyces</taxon>
    </lineage>
</organism>
<evidence type="ECO:0000256" key="1">
    <source>
        <dbReference type="ARBA" id="ARBA00022801"/>
    </source>
</evidence>
<evidence type="ECO:0000313" key="3">
    <source>
        <dbReference type="EMBL" id="KFX48729.1"/>
    </source>
</evidence>
<gene>
    <name evidence="3" type="ORF">GQ26_0111180</name>
</gene>
<dbReference type="PANTHER" id="PTHR31956:SF24">
    <property type="entry name" value="PHOSPHOESTERASE SUPERFAMILY PROTEIN (AFU_ORTHOLOGUE AFUA_1G17590)"/>
    <property type="match status" value="1"/>
</dbReference>
<reference evidence="3" key="2">
    <citation type="journal article" date="2014" name="PLoS Genet.">
        <title>Signature gene expression reveals novel clues to the molecular mechanisms of dimorphic transition in Penicillium marneffei.</title>
        <authorList>
            <person name="Yang E."/>
            <person name="Wang G."/>
            <person name="Cai J."/>
            <person name="Woo P.C."/>
            <person name="Lau S.K."/>
            <person name="Yuen K.-Y."/>
            <person name="Chow W.-N."/>
            <person name="Lin X."/>
        </authorList>
    </citation>
    <scope>NUCLEOTIDE SEQUENCE</scope>
    <source>
        <strain evidence="3">PM1</strain>
    </source>
</reference>
<dbReference type="Pfam" id="PF04185">
    <property type="entry name" value="Phosphoesterase"/>
    <property type="match status" value="1"/>
</dbReference>
<dbReference type="GO" id="GO:0016788">
    <property type="term" value="F:hydrolase activity, acting on ester bonds"/>
    <property type="evidence" value="ECO:0007669"/>
    <property type="project" value="InterPro"/>
</dbReference>
<dbReference type="eggNOG" id="ENOG502QPJ0">
    <property type="taxonomic scope" value="Eukaryota"/>
</dbReference>
<dbReference type="AlphaFoldDB" id="A0A093VFF8"/>
<name>A0A093VFF8_TALMA</name>